<reference evidence="7" key="1">
    <citation type="submission" date="2021-03" db="EMBL/GenBank/DDBJ databases">
        <authorList>
            <person name="Wang G."/>
        </authorList>
    </citation>
    <scope>NUCLEOTIDE SEQUENCE</scope>
    <source>
        <strain evidence="7">KCTC 12899</strain>
    </source>
</reference>
<dbReference type="InterPro" id="IPR006076">
    <property type="entry name" value="FAD-dep_OxRdtase"/>
</dbReference>
<evidence type="ECO:0000256" key="4">
    <source>
        <dbReference type="ARBA" id="ARBA00023002"/>
    </source>
</evidence>
<evidence type="ECO:0000313" key="7">
    <source>
        <dbReference type="EMBL" id="MBO1316939.1"/>
    </source>
</evidence>
<dbReference type="RefSeq" id="WP_207856175.1">
    <property type="nucleotide sequence ID" value="NZ_JAFREP010000001.1"/>
</dbReference>
<evidence type="ECO:0000256" key="2">
    <source>
        <dbReference type="ARBA" id="ARBA00022630"/>
    </source>
</evidence>
<dbReference type="Pfam" id="PF01266">
    <property type="entry name" value="DAO"/>
    <property type="match status" value="1"/>
</dbReference>
<proteinExistence type="inferred from homology"/>
<evidence type="ECO:0000256" key="5">
    <source>
        <dbReference type="ARBA" id="ARBA00037941"/>
    </source>
</evidence>
<dbReference type="Gene3D" id="3.30.9.10">
    <property type="entry name" value="D-Amino Acid Oxidase, subunit A, domain 2"/>
    <property type="match status" value="1"/>
</dbReference>
<comment type="caution">
    <text evidence="7">The sequence shown here is derived from an EMBL/GenBank/DDBJ whole genome shotgun (WGS) entry which is preliminary data.</text>
</comment>
<dbReference type="SUPFAM" id="SSF51905">
    <property type="entry name" value="FAD/NAD(P)-binding domain"/>
    <property type="match status" value="1"/>
</dbReference>
<comment type="similarity">
    <text evidence="5">Belongs to the L2HGDH family.</text>
</comment>
<keyword evidence="4" id="KW-0560">Oxidoreductase</keyword>
<evidence type="ECO:0000259" key="6">
    <source>
        <dbReference type="Pfam" id="PF01266"/>
    </source>
</evidence>
<organism evidence="7 8">
    <name type="scientific">Acanthopleuribacter pedis</name>
    <dbReference type="NCBI Taxonomy" id="442870"/>
    <lineage>
        <taxon>Bacteria</taxon>
        <taxon>Pseudomonadati</taxon>
        <taxon>Acidobacteriota</taxon>
        <taxon>Holophagae</taxon>
        <taxon>Acanthopleuribacterales</taxon>
        <taxon>Acanthopleuribacteraceae</taxon>
        <taxon>Acanthopleuribacter</taxon>
    </lineage>
</organism>
<feature type="domain" description="FAD dependent oxidoreductase" evidence="6">
    <location>
        <begin position="6"/>
        <end position="340"/>
    </location>
</feature>
<dbReference type="InterPro" id="IPR036188">
    <property type="entry name" value="FAD/NAD-bd_sf"/>
</dbReference>
<dbReference type="Gene3D" id="3.50.50.60">
    <property type="entry name" value="FAD/NAD(P)-binding domain"/>
    <property type="match status" value="1"/>
</dbReference>
<protein>
    <submittedName>
        <fullName evidence="7">FAD-dependent oxidoreductase</fullName>
    </submittedName>
</protein>
<dbReference type="EMBL" id="JAFREP010000001">
    <property type="protein sequence ID" value="MBO1316939.1"/>
    <property type="molecule type" value="Genomic_DNA"/>
</dbReference>
<evidence type="ECO:0000256" key="3">
    <source>
        <dbReference type="ARBA" id="ARBA00022827"/>
    </source>
</evidence>
<dbReference type="PANTHER" id="PTHR43104:SF4">
    <property type="entry name" value="L-2-HYDROXYGLUTARATE DEHYDROGENASE, MITOCHONDRIAL"/>
    <property type="match status" value="1"/>
</dbReference>
<dbReference type="Proteomes" id="UP000664417">
    <property type="component" value="Unassembled WGS sequence"/>
</dbReference>
<accession>A0A8J7Q5E1</accession>
<dbReference type="PANTHER" id="PTHR43104">
    <property type="entry name" value="L-2-HYDROXYGLUTARATE DEHYDROGENASE, MITOCHONDRIAL"/>
    <property type="match status" value="1"/>
</dbReference>
<gene>
    <name evidence="7" type="ORF">J3U88_00605</name>
</gene>
<keyword evidence="2" id="KW-0285">Flavoprotein</keyword>
<keyword evidence="8" id="KW-1185">Reference proteome</keyword>
<dbReference type="GO" id="GO:0047545">
    <property type="term" value="F:(S)-2-hydroxyglutarate dehydrogenase activity"/>
    <property type="evidence" value="ECO:0007669"/>
    <property type="project" value="TreeGrafter"/>
</dbReference>
<evidence type="ECO:0000313" key="8">
    <source>
        <dbReference type="Proteomes" id="UP000664417"/>
    </source>
</evidence>
<comment type="cofactor">
    <cofactor evidence="1">
        <name>FAD</name>
        <dbReference type="ChEBI" id="CHEBI:57692"/>
    </cofactor>
</comment>
<name>A0A8J7Q5E1_9BACT</name>
<keyword evidence="3" id="KW-0274">FAD</keyword>
<dbReference type="AlphaFoldDB" id="A0A8J7Q5E1"/>
<sequence>MEQVGIVVIGAGCVGAAVAYALRNSGREVFVLERAPRPCMGMSSRNSGVVHAGIYYPKESLKTRLCRRGNRLLHEFAPKHGVPFEKVGKYIVAHDAAACATLEQLYQHNLGAVPLEWRTAEQVPNGVHCRKALFSPTTAIIDQDSLVNKLLEESGAELLLHQEVTSVTAEENGVILTINGETCRASWVFNCGGLDSDQLCNHTTHFYARGVYFQIKPPPGIQLPHLVYPAVPKERETLGIHLTCNLAGEWYLGPDIEWIDTPSYGVDPNRADAFYRAAVTYLPWLERNMLQPGYAGVRAKRSRHHFSDFLFHREGRLVHCLGIESPGLTAAMAIGEMLAADCIA</sequence>
<evidence type="ECO:0000256" key="1">
    <source>
        <dbReference type="ARBA" id="ARBA00001974"/>
    </source>
</evidence>